<dbReference type="SUPFAM" id="SSF56349">
    <property type="entry name" value="DNA breaking-rejoining enzymes"/>
    <property type="match status" value="1"/>
</dbReference>
<reference evidence="5" key="1">
    <citation type="submission" date="2025-08" db="UniProtKB">
        <authorList>
            <consortium name="RefSeq"/>
        </authorList>
    </citation>
    <scope>IDENTIFICATION</scope>
    <source>
        <strain evidence="5">J_2021</strain>
        <tissue evidence="5">Erythrocytes</tissue>
    </source>
</reference>
<feature type="compositionally biased region" description="Basic and acidic residues" evidence="3">
    <location>
        <begin position="439"/>
        <end position="452"/>
    </location>
</feature>
<evidence type="ECO:0000256" key="3">
    <source>
        <dbReference type="SAM" id="MobiDB-lite"/>
    </source>
</evidence>
<feature type="region of interest" description="Disordered" evidence="3">
    <location>
        <begin position="175"/>
        <end position="200"/>
    </location>
</feature>
<dbReference type="InterPro" id="IPR011010">
    <property type="entry name" value="DNA_brk_join_enz"/>
</dbReference>
<gene>
    <name evidence="5" type="primary">LOC121397765</name>
</gene>
<feature type="region of interest" description="Disordered" evidence="3">
    <location>
        <begin position="240"/>
        <end position="261"/>
    </location>
</feature>
<dbReference type="AlphaFoldDB" id="A0A8J1LPT2"/>
<dbReference type="GeneID" id="121397765"/>
<dbReference type="Gene3D" id="1.10.150.130">
    <property type="match status" value="1"/>
</dbReference>
<feature type="region of interest" description="Disordered" evidence="3">
    <location>
        <begin position="439"/>
        <end position="467"/>
    </location>
</feature>
<dbReference type="GO" id="GO:0003677">
    <property type="term" value="F:DNA binding"/>
    <property type="evidence" value="ECO:0007669"/>
    <property type="project" value="UniProtKB-KW"/>
</dbReference>
<feature type="compositionally biased region" description="Basic and acidic residues" evidence="3">
    <location>
        <begin position="251"/>
        <end position="261"/>
    </location>
</feature>
<dbReference type="KEGG" id="xla:121397765"/>
<feature type="compositionally biased region" description="Basic residues" evidence="3">
    <location>
        <begin position="182"/>
        <end position="193"/>
    </location>
</feature>
<dbReference type="PANTHER" id="PTHR33066">
    <property type="entry name" value="INTEGRASE_SAM-LIKE_N DOMAIN-CONTAINING PROTEIN"/>
    <property type="match status" value="1"/>
</dbReference>
<keyword evidence="4" id="KW-1185">Reference proteome</keyword>
<evidence type="ECO:0000313" key="5">
    <source>
        <dbReference type="RefSeq" id="XP_041431146.1"/>
    </source>
</evidence>
<sequence length="944" mass="105191">MGTKRGGIRVFSRIQDGTQKRFFHKVCGQGDRVKQRNSPGVLEAVVRVKGNRVGLSSRKTHRFLFETFFSKKGIRRIKTGAGYEKAEQIPASEKIQDGILNVNHASHFKRRLADEHRFKRCVFSCSNRTDAQKVSKIRNRRCACSIQVSSVWSSPIPEGVYKDIGYSHSGIKKGGLGGVSLPRRHNGGSKIKGRSRDSDCQSKGIFARSRLDSKPGKEQFNSRSDPTIFRGFVSNRQKFSQSSLGASSKGGRLDKRFQEKKDSVRASLSESAGIHVGNYTDSEMGKMALKTLTDVSSKKCKAASSTFTEEAVRTTGGKEDPVMVVQTEESGKRNAVGRTRVGDINHRCVKHGMGSPHRRRSGSGHLERRKCAVKSTGVESDKRSPHIFFTPTERKTSKGYVGQYHSSSLFSKAGGHQKRVLAKGSRTTISVGRRLARRVDRGPPSREGKLEGRLPQSDNVGPRGMEPARLDFRRHSEKVGASRDRCDGIPTKPEVSPVLFKVSLQRGRGGGRPESKLVTRQNLCVSTMPVNLESLEKNKERQSRSHCGNPFLAQKAMVSSSSKAGHREAHADSELSRLADAEINPDPKAQSSSLDGLAVERGKLTQLFQKEEVIDFLLKSRKPSTSQQYYRVWEKFVEFATERKEDPLSPSAPMLVEFLFSGYKKRLHCSTLRGQVSAISALTGKNWAERPLVKRFFNALVRVRPTKRSCLPPWDLPFVLKTLSESPFEPLEKASVWNMTLKVILLVAVTSACRVGELAALSVSEPHTVIFEDRVVLKPAFGFLPKVMSKFHMDLEVILPAFFPDPRSAEEKMWHTLDLVRAVKIYMERTKAWRRSEHLFIIPNGYRKGQAPTKRTISSWIVAAIAKAYNVAGRGVPKGLKAHSTRALASSWAAQARESPESICKSARWSSLNTFVKHYKLDVLSSQEAKFGRKVLQSVMSSTN</sequence>
<dbReference type="OrthoDB" id="8954815at2759"/>
<protein>
    <submittedName>
        <fullName evidence="5">Uncharacterized protein LOC121397765</fullName>
    </submittedName>
</protein>
<keyword evidence="1" id="KW-0238">DNA-binding</keyword>
<evidence type="ECO:0000313" key="4">
    <source>
        <dbReference type="Proteomes" id="UP000186698"/>
    </source>
</evidence>
<feature type="region of interest" description="Disordered" evidence="3">
    <location>
        <begin position="347"/>
        <end position="384"/>
    </location>
</feature>
<keyword evidence="2" id="KW-0233">DNA recombination</keyword>
<name>A0A8J1LPT2_XENLA</name>
<dbReference type="Proteomes" id="UP000186698">
    <property type="component" value="Chromosome 8S"/>
</dbReference>
<evidence type="ECO:0000256" key="2">
    <source>
        <dbReference type="ARBA" id="ARBA00023172"/>
    </source>
</evidence>
<dbReference type="Gene3D" id="1.10.443.10">
    <property type="entry name" value="Intergrase catalytic core"/>
    <property type="match status" value="1"/>
</dbReference>
<dbReference type="InterPro" id="IPR010998">
    <property type="entry name" value="Integrase_recombinase_N"/>
</dbReference>
<dbReference type="GO" id="GO:0015074">
    <property type="term" value="P:DNA integration"/>
    <property type="evidence" value="ECO:0007669"/>
    <property type="project" value="InterPro"/>
</dbReference>
<evidence type="ECO:0000256" key="1">
    <source>
        <dbReference type="ARBA" id="ARBA00023125"/>
    </source>
</evidence>
<dbReference type="PANTHER" id="PTHR33066:SF2">
    <property type="entry name" value="FILAGGRIN-2-LIKE"/>
    <property type="match status" value="1"/>
</dbReference>
<accession>A0A8J1LPT2</accession>
<dbReference type="GO" id="GO:0006310">
    <property type="term" value="P:DNA recombination"/>
    <property type="evidence" value="ECO:0007669"/>
    <property type="project" value="UniProtKB-KW"/>
</dbReference>
<proteinExistence type="predicted"/>
<organism evidence="4 5">
    <name type="scientific">Xenopus laevis</name>
    <name type="common">African clawed frog</name>
    <dbReference type="NCBI Taxonomy" id="8355"/>
    <lineage>
        <taxon>Eukaryota</taxon>
        <taxon>Metazoa</taxon>
        <taxon>Chordata</taxon>
        <taxon>Craniata</taxon>
        <taxon>Vertebrata</taxon>
        <taxon>Euteleostomi</taxon>
        <taxon>Amphibia</taxon>
        <taxon>Batrachia</taxon>
        <taxon>Anura</taxon>
        <taxon>Pipoidea</taxon>
        <taxon>Pipidae</taxon>
        <taxon>Xenopodinae</taxon>
        <taxon>Xenopus</taxon>
        <taxon>Xenopus</taxon>
    </lineage>
</organism>
<dbReference type="InterPro" id="IPR013762">
    <property type="entry name" value="Integrase-like_cat_sf"/>
</dbReference>
<dbReference type="RefSeq" id="XP_041431146.1">
    <property type="nucleotide sequence ID" value="XM_041575212.1"/>
</dbReference>